<accession>B3TJX2</accession>
<dbReference type="InterPro" id="IPR023011">
    <property type="entry name" value="ATP_synth_F0_asu_AS"/>
</dbReference>
<dbReference type="PROSITE" id="PS00449">
    <property type="entry name" value="ATPASE_A"/>
    <property type="match status" value="1"/>
</dbReference>
<dbReference type="RefSeq" id="YP_001994398.1">
    <property type="nucleotide sequence ID" value="NC_011014.1"/>
</dbReference>
<dbReference type="GeneID" id="6407544"/>
<dbReference type="PANTHER" id="PTHR11410:SF0">
    <property type="entry name" value="ATP SYNTHASE SUBUNIT A"/>
    <property type="match status" value="1"/>
</dbReference>
<keyword evidence="6" id="KW-0375">Hydrogen ion transport</keyword>
<evidence type="ECO:0000256" key="6">
    <source>
        <dbReference type="ARBA" id="ARBA00022781"/>
    </source>
</evidence>
<keyword evidence="10" id="KW-0066">ATP synthesis</keyword>
<keyword evidence="3" id="KW-0813">Transport</keyword>
<dbReference type="GO" id="GO:0005743">
    <property type="term" value="C:mitochondrial inner membrane"/>
    <property type="evidence" value="ECO:0007669"/>
    <property type="project" value="UniProtKB-SubCell"/>
</dbReference>
<evidence type="ECO:0000256" key="10">
    <source>
        <dbReference type="ARBA" id="ARBA00023310"/>
    </source>
</evidence>
<evidence type="ECO:0000313" key="13">
    <source>
        <dbReference type="EMBL" id="ABW76478.1"/>
    </source>
</evidence>
<feature type="transmembrane region" description="Helical" evidence="12">
    <location>
        <begin position="73"/>
        <end position="97"/>
    </location>
</feature>
<reference evidence="13" key="1">
    <citation type="journal article" date="2008" name="Gene">
        <title>Phylogenetic information from three mitochondrial genomes of Terebelliformia (Annelida) worms and duplication of the methionine tRNA.</title>
        <authorList>
            <person name="Zhong M."/>
            <person name="Struck T.H."/>
            <person name="Halanych K.M."/>
        </authorList>
    </citation>
    <scope>NUCLEOTIDE SEQUENCE</scope>
</reference>
<feature type="transmembrane region" description="Helical" evidence="12">
    <location>
        <begin position="24"/>
        <end position="43"/>
    </location>
</feature>
<proteinExistence type="inferred from homology"/>
<dbReference type="CTD" id="4508"/>
<evidence type="ECO:0000256" key="2">
    <source>
        <dbReference type="ARBA" id="ARBA00006810"/>
    </source>
</evidence>
<evidence type="ECO:0000256" key="8">
    <source>
        <dbReference type="ARBA" id="ARBA00023065"/>
    </source>
</evidence>
<dbReference type="PRINTS" id="PR00123">
    <property type="entry name" value="ATPASEA"/>
</dbReference>
<name>B3TJX2_9ANNE</name>
<dbReference type="AlphaFoldDB" id="B3TJX2"/>
<evidence type="ECO:0000256" key="11">
    <source>
        <dbReference type="RuleBase" id="RU004450"/>
    </source>
</evidence>
<comment type="similarity">
    <text evidence="2">Belongs to the ATPase A chain family.</text>
</comment>
<dbReference type="PANTHER" id="PTHR11410">
    <property type="entry name" value="ATP SYNTHASE SUBUNIT A"/>
    <property type="match status" value="1"/>
</dbReference>
<dbReference type="InterPro" id="IPR045083">
    <property type="entry name" value="ATP_synth_F0_asu_bact/mt"/>
</dbReference>
<evidence type="ECO:0000256" key="1">
    <source>
        <dbReference type="ARBA" id="ARBA00004141"/>
    </source>
</evidence>
<keyword evidence="13" id="KW-0496">Mitochondrion</keyword>
<keyword evidence="9 12" id="KW-0472">Membrane</keyword>
<organism evidence="13">
    <name type="scientific">Terebellides stroemii</name>
    <dbReference type="NCBI Taxonomy" id="1037239"/>
    <lineage>
        <taxon>Eukaryota</taxon>
        <taxon>Metazoa</taxon>
        <taxon>Spiralia</taxon>
        <taxon>Lophotrochozoa</taxon>
        <taxon>Annelida</taxon>
        <taxon>Polychaeta</taxon>
        <taxon>Sedentaria</taxon>
        <taxon>Canalipalpata</taxon>
        <taxon>Terebellida</taxon>
        <taxon>Terebelliformia</taxon>
        <taxon>Trichobranchidae</taxon>
        <taxon>Terebellides</taxon>
    </lineage>
</organism>
<gene>
    <name evidence="13" type="primary">ATP6</name>
</gene>
<dbReference type="InterPro" id="IPR035908">
    <property type="entry name" value="F0_ATP_A_sf"/>
</dbReference>
<feature type="transmembrane region" description="Helical" evidence="12">
    <location>
        <begin position="129"/>
        <end position="149"/>
    </location>
</feature>
<evidence type="ECO:0000256" key="3">
    <source>
        <dbReference type="ARBA" id="ARBA00022448"/>
    </source>
</evidence>
<feature type="transmembrane region" description="Helical" evidence="12">
    <location>
        <begin position="103"/>
        <end position="122"/>
    </location>
</feature>
<comment type="subcellular location">
    <subcellularLocation>
        <location evidence="1">Membrane</location>
        <topology evidence="1">Multi-pass membrane protein</topology>
    </subcellularLocation>
    <subcellularLocation>
        <location evidence="11">Mitochondrion inner membrane</location>
        <topology evidence="11">Multi-pass membrane protein</topology>
    </subcellularLocation>
</comment>
<dbReference type="NCBIfam" id="TIGR01131">
    <property type="entry name" value="ATP_synt_6_or_A"/>
    <property type="match status" value="1"/>
</dbReference>
<evidence type="ECO:0000256" key="7">
    <source>
        <dbReference type="ARBA" id="ARBA00022989"/>
    </source>
</evidence>
<dbReference type="Gene3D" id="1.20.120.220">
    <property type="entry name" value="ATP synthase, F0 complex, subunit A"/>
    <property type="match status" value="1"/>
</dbReference>
<keyword evidence="4" id="KW-0138">CF(0)</keyword>
<protein>
    <recommendedName>
        <fullName evidence="11">ATP synthase subunit a</fullName>
    </recommendedName>
</protein>
<sequence>MLTDIFSSFDPSTISIYNWAPSPIFWFMNFLIMLMLSSMFWLAPSRLHQISSFPKSIMFEQAARTFGKNMKGFAPILSSLFTLIILVNLSGLLPYVFSTSSHLFFTFSLAIPLWLAMIMSSVTNSPTDFLAGILPGGAPSWLNPFLVLIETTSISVRPITLSFRLAANMSAGHIVLGLIGIYSASALFTSTISSISLLSIQILYILFEMGICLIQAYIFCLLLSLYSDDHTSL</sequence>
<evidence type="ECO:0000256" key="4">
    <source>
        <dbReference type="ARBA" id="ARBA00022547"/>
    </source>
</evidence>
<geneLocation type="mitochondrion" evidence="13"/>
<evidence type="ECO:0000256" key="9">
    <source>
        <dbReference type="ARBA" id="ARBA00023136"/>
    </source>
</evidence>
<evidence type="ECO:0000256" key="5">
    <source>
        <dbReference type="ARBA" id="ARBA00022692"/>
    </source>
</evidence>
<keyword evidence="8" id="KW-0406">Ion transport</keyword>
<dbReference type="SUPFAM" id="SSF81336">
    <property type="entry name" value="F1F0 ATP synthase subunit A"/>
    <property type="match status" value="1"/>
</dbReference>
<keyword evidence="7 12" id="KW-1133">Transmembrane helix</keyword>
<dbReference type="EMBL" id="EU236701">
    <property type="protein sequence ID" value="ABW76478.1"/>
    <property type="molecule type" value="Genomic_DNA"/>
</dbReference>
<dbReference type="GO" id="GO:0045259">
    <property type="term" value="C:proton-transporting ATP synthase complex"/>
    <property type="evidence" value="ECO:0007669"/>
    <property type="project" value="UniProtKB-KW"/>
</dbReference>
<dbReference type="Pfam" id="PF00119">
    <property type="entry name" value="ATP-synt_A"/>
    <property type="match status" value="1"/>
</dbReference>
<evidence type="ECO:0000256" key="12">
    <source>
        <dbReference type="SAM" id="Phobius"/>
    </source>
</evidence>
<keyword evidence="5 12" id="KW-0812">Transmembrane</keyword>
<feature type="transmembrane region" description="Helical" evidence="12">
    <location>
        <begin position="202"/>
        <end position="226"/>
    </location>
</feature>
<dbReference type="CDD" id="cd00310">
    <property type="entry name" value="ATP-synt_Fo_a_6"/>
    <property type="match status" value="1"/>
</dbReference>
<dbReference type="InterPro" id="IPR000568">
    <property type="entry name" value="ATP_synth_F0_asu"/>
</dbReference>
<feature type="transmembrane region" description="Helical" evidence="12">
    <location>
        <begin position="169"/>
        <end position="190"/>
    </location>
</feature>
<dbReference type="GO" id="GO:0046933">
    <property type="term" value="F:proton-transporting ATP synthase activity, rotational mechanism"/>
    <property type="evidence" value="ECO:0007669"/>
    <property type="project" value="TreeGrafter"/>
</dbReference>